<feature type="domain" description="DUF8035" evidence="2">
    <location>
        <begin position="435"/>
        <end position="488"/>
    </location>
</feature>
<feature type="compositionally biased region" description="Basic and acidic residues" evidence="1">
    <location>
        <begin position="97"/>
        <end position="129"/>
    </location>
</feature>
<feature type="compositionally biased region" description="Basic and acidic residues" evidence="1">
    <location>
        <begin position="79"/>
        <end position="89"/>
    </location>
</feature>
<evidence type="ECO:0000313" key="3">
    <source>
        <dbReference type="EMBL" id="KAK3365271.1"/>
    </source>
</evidence>
<feature type="region of interest" description="Disordered" evidence="1">
    <location>
        <begin position="281"/>
        <end position="303"/>
    </location>
</feature>
<dbReference type="InterPro" id="IPR058348">
    <property type="entry name" value="DUF8035"/>
</dbReference>
<evidence type="ECO:0000256" key="1">
    <source>
        <dbReference type="SAM" id="MobiDB-lite"/>
    </source>
</evidence>
<accession>A0AAE0JVM1</accession>
<feature type="region of interest" description="Disordered" evidence="1">
    <location>
        <begin position="193"/>
        <end position="260"/>
    </location>
</feature>
<feature type="compositionally biased region" description="Basic residues" evidence="1">
    <location>
        <begin position="234"/>
        <end position="244"/>
    </location>
</feature>
<gene>
    <name evidence="3" type="ORF">B0T24DRAFT_430506</name>
</gene>
<dbReference type="Pfam" id="PF26118">
    <property type="entry name" value="DUF8035"/>
    <property type="match status" value="1"/>
</dbReference>
<dbReference type="AlphaFoldDB" id="A0AAE0JVM1"/>
<feature type="region of interest" description="Disordered" evidence="1">
    <location>
        <begin position="1"/>
        <end position="22"/>
    </location>
</feature>
<reference evidence="3" key="1">
    <citation type="journal article" date="2023" name="Mol. Phylogenet. Evol.">
        <title>Genome-scale phylogeny and comparative genomics of the fungal order Sordariales.</title>
        <authorList>
            <person name="Hensen N."/>
            <person name="Bonometti L."/>
            <person name="Westerberg I."/>
            <person name="Brannstrom I.O."/>
            <person name="Guillou S."/>
            <person name="Cros-Aarteil S."/>
            <person name="Calhoun S."/>
            <person name="Haridas S."/>
            <person name="Kuo A."/>
            <person name="Mondo S."/>
            <person name="Pangilinan J."/>
            <person name="Riley R."/>
            <person name="LaButti K."/>
            <person name="Andreopoulos B."/>
            <person name="Lipzen A."/>
            <person name="Chen C."/>
            <person name="Yan M."/>
            <person name="Daum C."/>
            <person name="Ng V."/>
            <person name="Clum A."/>
            <person name="Steindorff A."/>
            <person name="Ohm R.A."/>
            <person name="Martin F."/>
            <person name="Silar P."/>
            <person name="Natvig D.O."/>
            <person name="Lalanne C."/>
            <person name="Gautier V."/>
            <person name="Ament-Velasquez S.L."/>
            <person name="Kruys A."/>
            <person name="Hutchinson M.I."/>
            <person name="Powell A.J."/>
            <person name="Barry K."/>
            <person name="Miller A.N."/>
            <person name="Grigoriev I.V."/>
            <person name="Debuchy R."/>
            <person name="Gladieux P."/>
            <person name="Hiltunen Thoren M."/>
            <person name="Johannesson H."/>
        </authorList>
    </citation>
    <scope>NUCLEOTIDE SEQUENCE</scope>
    <source>
        <strain evidence="3">CBS 958.72</strain>
    </source>
</reference>
<name>A0AAE0JVM1_9PEZI</name>
<comment type="caution">
    <text evidence="3">The sequence shown here is derived from an EMBL/GenBank/DDBJ whole genome shotgun (WGS) entry which is preliminary data.</text>
</comment>
<dbReference type="EMBL" id="JAULSN010000009">
    <property type="protein sequence ID" value="KAK3365271.1"/>
    <property type="molecule type" value="Genomic_DNA"/>
</dbReference>
<evidence type="ECO:0000313" key="4">
    <source>
        <dbReference type="Proteomes" id="UP001287356"/>
    </source>
</evidence>
<proteinExistence type="predicted"/>
<keyword evidence="4" id="KW-1185">Reference proteome</keyword>
<evidence type="ECO:0000259" key="2">
    <source>
        <dbReference type="Pfam" id="PF26118"/>
    </source>
</evidence>
<dbReference type="Proteomes" id="UP001287356">
    <property type="component" value="Unassembled WGS sequence"/>
</dbReference>
<feature type="compositionally biased region" description="Basic and acidic residues" evidence="1">
    <location>
        <begin position="139"/>
        <end position="168"/>
    </location>
</feature>
<organism evidence="3 4">
    <name type="scientific">Lasiosphaeria ovina</name>
    <dbReference type="NCBI Taxonomy" id="92902"/>
    <lineage>
        <taxon>Eukaryota</taxon>
        <taxon>Fungi</taxon>
        <taxon>Dikarya</taxon>
        <taxon>Ascomycota</taxon>
        <taxon>Pezizomycotina</taxon>
        <taxon>Sordariomycetes</taxon>
        <taxon>Sordariomycetidae</taxon>
        <taxon>Sordariales</taxon>
        <taxon>Lasiosphaeriaceae</taxon>
        <taxon>Lasiosphaeria</taxon>
    </lineage>
</organism>
<protein>
    <recommendedName>
        <fullName evidence="2">DUF8035 domain-containing protein</fullName>
    </recommendedName>
</protein>
<sequence length="552" mass="65327">MSSRNRVEFSEEREYYREPRRAAPVREYDDVTDIRITEDRVPSFMREERRPEPGPLVLRSREIETVERPRRRSPSPVVRVRETRIERARSISPPPRRVVEEDIRFRQVERVREPSRAPSERVRIVERARSPSPPSQPMERIRIVDRGRSPSPSRERIRIIDRQKERVRSPSPPPKVVKGPVIEREVITHYRDIDHGIVAAPRPAPPPPARTRDRETDIDIYTSRNETEVDIHKHSSHSHTRRQSQSRERPSRPAYAYDDEVLVYSDRDRADRRHLHVDIDQHRSTSRGRRAQSAAPPSNREFDEEAYEITSKIDARGRMGEARGGITKDWTIVDVPPGTERVRMDGAGGASAEVTWQKYSGVRRAKFIPDRDEKGTMVSTSTTVSDREVVRDHDHDRRLSVQITTKDKERDVDVTDRRVTIRPPAPPSPSPRRSEMWTEITKDLVIREAIDEMGYEYEETEYFFYVIQYLRYEDVLRLVQLSDAIRKARKDRAYEIQWEREVRDGYRDEYRETDYHIHAHKHRHSESQSRYDDDRVVEREVVYENRPSRGYR</sequence>
<feature type="region of interest" description="Disordered" evidence="1">
    <location>
        <begin position="65"/>
        <end position="179"/>
    </location>
</feature>
<reference evidence="3" key="2">
    <citation type="submission" date="2023-06" db="EMBL/GenBank/DDBJ databases">
        <authorList>
            <consortium name="Lawrence Berkeley National Laboratory"/>
            <person name="Haridas S."/>
            <person name="Hensen N."/>
            <person name="Bonometti L."/>
            <person name="Westerberg I."/>
            <person name="Brannstrom I.O."/>
            <person name="Guillou S."/>
            <person name="Cros-Aarteil S."/>
            <person name="Calhoun S."/>
            <person name="Kuo A."/>
            <person name="Mondo S."/>
            <person name="Pangilinan J."/>
            <person name="Riley R."/>
            <person name="Labutti K."/>
            <person name="Andreopoulos B."/>
            <person name="Lipzen A."/>
            <person name="Chen C."/>
            <person name="Yanf M."/>
            <person name="Daum C."/>
            <person name="Ng V."/>
            <person name="Clum A."/>
            <person name="Steindorff A."/>
            <person name="Ohm R."/>
            <person name="Martin F."/>
            <person name="Silar P."/>
            <person name="Natvig D."/>
            <person name="Lalanne C."/>
            <person name="Gautier V."/>
            <person name="Ament-Velasquez S.L."/>
            <person name="Kruys A."/>
            <person name="Hutchinson M.I."/>
            <person name="Powell A.J."/>
            <person name="Barry K."/>
            <person name="Miller A.N."/>
            <person name="Grigoriev I.V."/>
            <person name="Debuchy R."/>
            <person name="Gladieux P."/>
            <person name="Thoren M.H."/>
            <person name="Johannesson H."/>
        </authorList>
    </citation>
    <scope>NUCLEOTIDE SEQUENCE</scope>
    <source>
        <strain evidence="3">CBS 958.72</strain>
    </source>
</reference>